<sequence length="332" mass="36594">MFDGCLMMSFHSLSYPSHKLGYVNTHRIMYKTRSYRVLAVPQSLYLLPTDESGTFSESNKGSGSTTASTSCDSAINLVNTVGIIGGVSVNSTLKFLRKLVQWGSNDESSVPFVLCSDPMLSKDLLLHERSSLPSLRRGRNDHTRLDPTPIVENLRSKRIFLENSGARCLVMPCHVSHSWYEEVSKGCSFPFLHMGESVAKQLKEAKLKPLEAGSPLRIGVLATSATLNAGFYQEKLQNEGFEVVLPDKATMEHTVIPAIDAISRKDIEGAQTLLRIALQVLLVRGVNSVILASDDMRDLLPQNDPLLKKCVDPLDALAWSTIKWAQSAEKST</sequence>
<gene>
    <name evidence="2" type="ORF">TIFTF001_019198</name>
</gene>
<dbReference type="GO" id="GO:0047661">
    <property type="term" value="F:amino-acid racemase activity"/>
    <property type="evidence" value="ECO:0007669"/>
    <property type="project" value="InterPro"/>
</dbReference>
<comment type="caution">
    <text evidence="2">The sequence shown here is derived from an EMBL/GenBank/DDBJ whole genome shotgun (WGS) entry which is preliminary data.</text>
</comment>
<name>A0AA88DBJ5_FICCA</name>
<dbReference type="EMBL" id="BTGU01000032">
    <property type="protein sequence ID" value="GMN50051.1"/>
    <property type="molecule type" value="Genomic_DNA"/>
</dbReference>
<dbReference type="Gramene" id="FCD_00003255-RA">
    <property type="protein sequence ID" value="FCD_00003255-RA:cds"/>
    <property type="gene ID" value="FCD_00003255"/>
</dbReference>
<dbReference type="Pfam" id="PF01177">
    <property type="entry name" value="Asp_Glu_race"/>
    <property type="match status" value="1"/>
</dbReference>
<dbReference type="InterPro" id="IPR015942">
    <property type="entry name" value="Asp/Glu/hydantoin_racemase"/>
</dbReference>
<dbReference type="PANTHER" id="PTHR21198:SF7">
    <property type="entry name" value="ASPARTATE-GLUTAMATE RACEMASE FAMILY"/>
    <property type="match status" value="1"/>
</dbReference>
<dbReference type="AlphaFoldDB" id="A0AA88DBJ5"/>
<protein>
    <recommendedName>
        <fullName evidence="4">Aspartate racemase</fullName>
    </recommendedName>
</protein>
<reference evidence="2" key="1">
    <citation type="submission" date="2023-07" db="EMBL/GenBank/DDBJ databases">
        <title>draft genome sequence of fig (Ficus carica).</title>
        <authorList>
            <person name="Takahashi T."/>
            <person name="Nishimura K."/>
        </authorList>
    </citation>
    <scope>NUCLEOTIDE SEQUENCE</scope>
</reference>
<dbReference type="PANTHER" id="PTHR21198">
    <property type="entry name" value="GLUTAMATE RACEMASE"/>
    <property type="match status" value="1"/>
</dbReference>
<evidence type="ECO:0000256" key="1">
    <source>
        <dbReference type="ARBA" id="ARBA00023235"/>
    </source>
</evidence>
<accession>A0AA88DBJ5</accession>
<evidence type="ECO:0000313" key="2">
    <source>
        <dbReference type="EMBL" id="GMN50051.1"/>
    </source>
</evidence>
<dbReference type="Gene3D" id="3.40.50.1860">
    <property type="match status" value="2"/>
</dbReference>
<dbReference type="Proteomes" id="UP001187192">
    <property type="component" value="Unassembled WGS sequence"/>
</dbReference>
<keyword evidence="1" id="KW-0413">Isomerase</keyword>
<proteinExistence type="predicted"/>
<dbReference type="SUPFAM" id="SSF53681">
    <property type="entry name" value="Aspartate/glutamate racemase"/>
    <property type="match status" value="2"/>
</dbReference>
<dbReference type="InterPro" id="IPR001920">
    <property type="entry name" value="Asp/Glu_race"/>
</dbReference>
<keyword evidence="3" id="KW-1185">Reference proteome</keyword>
<evidence type="ECO:0000313" key="3">
    <source>
        <dbReference type="Proteomes" id="UP001187192"/>
    </source>
</evidence>
<evidence type="ECO:0008006" key="4">
    <source>
        <dbReference type="Google" id="ProtNLM"/>
    </source>
</evidence>
<organism evidence="2 3">
    <name type="scientific">Ficus carica</name>
    <name type="common">Common fig</name>
    <dbReference type="NCBI Taxonomy" id="3494"/>
    <lineage>
        <taxon>Eukaryota</taxon>
        <taxon>Viridiplantae</taxon>
        <taxon>Streptophyta</taxon>
        <taxon>Embryophyta</taxon>
        <taxon>Tracheophyta</taxon>
        <taxon>Spermatophyta</taxon>
        <taxon>Magnoliopsida</taxon>
        <taxon>eudicotyledons</taxon>
        <taxon>Gunneridae</taxon>
        <taxon>Pentapetalae</taxon>
        <taxon>rosids</taxon>
        <taxon>fabids</taxon>
        <taxon>Rosales</taxon>
        <taxon>Moraceae</taxon>
        <taxon>Ficeae</taxon>
        <taxon>Ficus</taxon>
    </lineage>
</organism>